<dbReference type="Proteomes" id="UP000054279">
    <property type="component" value="Unassembled WGS sequence"/>
</dbReference>
<accession>A0A0C9UVC0</accession>
<reference evidence="1 2" key="1">
    <citation type="submission" date="2014-06" db="EMBL/GenBank/DDBJ databases">
        <title>Evolutionary Origins and Diversification of the Mycorrhizal Mutualists.</title>
        <authorList>
            <consortium name="DOE Joint Genome Institute"/>
            <consortium name="Mycorrhizal Genomics Consortium"/>
            <person name="Kohler A."/>
            <person name="Kuo A."/>
            <person name="Nagy L.G."/>
            <person name="Floudas D."/>
            <person name="Copeland A."/>
            <person name="Barry K.W."/>
            <person name="Cichocki N."/>
            <person name="Veneault-Fourrey C."/>
            <person name="LaButti K."/>
            <person name="Lindquist E.A."/>
            <person name="Lipzen A."/>
            <person name="Lundell T."/>
            <person name="Morin E."/>
            <person name="Murat C."/>
            <person name="Riley R."/>
            <person name="Ohm R."/>
            <person name="Sun H."/>
            <person name="Tunlid A."/>
            <person name="Henrissat B."/>
            <person name="Grigoriev I.V."/>
            <person name="Hibbett D.S."/>
            <person name="Martin F."/>
        </authorList>
    </citation>
    <scope>NUCLEOTIDE SEQUENCE [LARGE SCALE GENOMIC DNA]</scope>
    <source>
        <strain evidence="1 2">SS14</strain>
    </source>
</reference>
<evidence type="ECO:0000313" key="2">
    <source>
        <dbReference type="Proteomes" id="UP000054279"/>
    </source>
</evidence>
<organism evidence="1 2">
    <name type="scientific">Sphaerobolus stellatus (strain SS14)</name>
    <dbReference type="NCBI Taxonomy" id="990650"/>
    <lineage>
        <taxon>Eukaryota</taxon>
        <taxon>Fungi</taxon>
        <taxon>Dikarya</taxon>
        <taxon>Basidiomycota</taxon>
        <taxon>Agaricomycotina</taxon>
        <taxon>Agaricomycetes</taxon>
        <taxon>Phallomycetidae</taxon>
        <taxon>Geastrales</taxon>
        <taxon>Sphaerobolaceae</taxon>
        <taxon>Sphaerobolus</taxon>
    </lineage>
</organism>
<gene>
    <name evidence="1" type="ORF">M422DRAFT_258421</name>
</gene>
<name>A0A0C9UVC0_SPHS4</name>
<dbReference type="HOGENOM" id="CLU_1807472_0_0_1"/>
<proteinExistence type="predicted"/>
<evidence type="ECO:0000313" key="1">
    <source>
        <dbReference type="EMBL" id="KIJ38794.1"/>
    </source>
</evidence>
<dbReference type="EMBL" id="KN837157">
    <property type="protein sequence ID" value="KIJ38794.1"/>
    <property type="molecule type" value="Genomic_DNA"/>
</dbReference>
<dbReference type="AlphaFoldDB" id="A0A0C9UVC0"/>
<protein>
    <submittedName>
        <fullName evidence="1">Uncharacterized protein</fullName>
    </submittedName>
</protein>
<keyword evidence="2" id="KW-1185">Reference proteome</keyword>
<sequence>MKFNAILNWNPRESHPDTKAKYPFDEAYREAFPDSRHWNSDFSTPYTLYSLAAKPIELKCNCLFYQPSWSHSLQSLPNPFVPTNSAPIFQQDLILRGARSTILTSNGLFMDINVGWWDPATQQFQQDYHNNLDYLEAHDLIIS</sequence>